<keyword evidence="1" id="KW-0175">Coiled coil</keyword>
<evidence type="ECO:0000256" key="1">
    <source>
        <dbReference type="SAM" id="Coils"/>
    </source>
</evidence>
<dbReference type="Proteomes" id="UP001178507">
    <property type="component" value="Unassembled WGS sequence"/>
</dbReference>
<dbReference type="AlphaFoldDB" id="A0AA36J7T4"/>
<feature type="region of interest" description="Disordered" evidence="2">
    <location>
        <begin position="831"/>
        <end position="854"/>
    </location>
</feature>
<feature type="region of interest" description="Disordered" evidence="2">
    <location>
        <begin position="328"/>
        <end position="358"/>
    </location>
</feature>
<feature type="coiled-coil region" evidence="1">
    <location>
        <begin position="1081"/>
        <end position="1151"/>
    </location>
</feature>
<feature type="compositionally biased region" description="Low complexity" evidence="2">
    <location>
        <begin position="636"/>
        <end position="650"/>
    </location>
</feature>
<feature type="compositionally biased region" description="Basic and acidic residues" evidence="2">
    <location>
        <begin position="691"/>
        <end position="736"/>
    </location>
</feature>
<evidence type="ECO:0000313" key="5">
    <source>
        <dbReference type="Proteomes" id="UP001178507"/>
    </source>
</evidence>
<name>A0AA36J7T4_9DINO</name>
<gene>
    <name evidence="4" type="ORF">EVOR1521_LOCUS24398</name>
</gene>
<dbReference type="Gene3D" id="1.20.58.2220">
    <property type="entry name" value="Formin, FH2 domain"/>
    <property type="match status" value="1"/>
</dbReference>
<comment type="caution">
    <text evidence="4">The sequence shown here is derived from an EMBL/GenBank/DDBJ whole genome shotgun (WGS) entry which is preliminary data.</text>
</comment>
<sequence>ARKELPFESVEAGISYLQLKADEEAAAKRKLGSAAVPATALKALQCPDGHPITRRGEPAKFFQDKRTCHVCGTGIGSVSTFWRCTKNCKYNVCHQCLQSAAQDAGQAQLEVPRSEAPSESIESDVFALEHTVYFEGRGRLWAFSLQLDFGPQLAELRSCFQAPDAVLLRCDGEVEVISSLQQLQAPDLSALHLEEPQPLLARVLAEPNLRQLLAILCAPELASEAFRQDGVRILVEVICVSDDDIELASKGLCALLHTDRDLATSHLKALWPEMGLTLMRRLLQRPEGASLAVTLWLVEALEEAAEAFAAAGESPHMAAPGYRVAAKLARRKPPEPTSPTPPTSPEKAMDKDPSVEEDTCESTRELLDILTASVSAPRTAATDQGKQLEEEKKYSQMLRQRLRQQHAALKVHRWKRNDAEDMLEEAAAPLLRLNDAQLEQTLSSVIEKGWDSTDWPRGKSLLHFLCEHCTDARGLRFVAALCPDLEARDEQNCRAMDYALRNPNPQVVEALLAVSRERNCSEAPQEASFKVLEEVPDLEELPNLASLEQEEKEPLGRQSIGAFYLLQTKLAKVERENELLKKKVGEMESLRTRLAKMSEPGGSEDCSGLIPEPYARFELKELHELQRVSESRLRGDSQSSATSTADGASAYEAEEVASTSSLEPDDAAKSLAGVLEKEKPTSPTSAGSEASEDKSKEPEGKLEAKEARTEVTEAKTAEPLATEEKDPVAPEVKEAPKAPPKGKGKGKAKPPPAPADAGPAGDKEPKGKGKGKAAAEPTKPAVTPHQELKSVPWTRYIGAQIKEGTVWDQVNQVYQSEGIMQALPCEEIEKRFGKSSASKPKAPSRRAEKPKTVKLSSINQQDRLQLELTLRTLPVTLNTGAKAAMALQAPHVLSPEELGALKRLCPTAEQEAELRQKRQAALEDESFKWDPVEQYMEDLSQISGCAMRLSCWKFLYNLPERLSHLQENLSRFERMLHSFLHSKEIPFLLSLILAFGNYLNGGKNEKRLGRADGFHVELLGRPGGLDQVNDSQGRNVRQLIFDVYCTKYASQAEKLLEELGPAFALVQRTLGKDSQQVPQLRKSVRVQIEDLDKQLTQLKSEFSAEHQELKDCLKLIADPADKFVLEIPGKFEQAKQDMEELILRKDHAMQKFKEVLSVFKAETYRGDPIVTDGQVKDGNPKEEMTSEVWCKIWDDFFVPSERALSFDEKRQKELIEPRFCKEKPVSLESLSILWGLSSATVEKPRRSLARRRESKTVAVA</sequence>
<dbReference type="GO" id="GO:0005737">
    <property type="term" value="C:cytoplasm"/>
    <property type="evidence" value="ECO:0007669"/>
    <property type="project" value="UniProtKB-ARBA"/>
</dbReference>
<dbReference type="GO" id="GO:0005856">
    <property type="term" value="C:cytoskeleton"/>
    <property type="evidence" value="ECO:0007669"/>
    <property type="project" value="TreeGrafter"/>
</dbReference>
<evidence type="ECO:0000313" key="4">
    <source>
        <dbReference type="EMBL" id="CAJ1401207.1"/>
    </source>
</evidence>
<dbReference type="PANTHER" id="PTHR45920">
    <property type="entry name" value="FORMIN HOMOLOGY 2 DOMAIN CONTAINING, ISOFORM I"/>
    <property type="match status" value="1"/>
</dbReference>
<dbReference type="GO" id="GO:0051015">
    <property type="term" value="F:actin filament binding"/>
    <property type="evidence" value="ECO:0007669"/>
    <property type="project" value="TreeGrafter"/>
</dbReference>
<dbReference type="SUPFAM" id="SSF101447">
    <property type="entry name" value="Formin homology 2 domain (FH2 domain)"/>
    <property type="match status" value="1"/>
</dbReference>
<feature type="compositionally biased region" description="Pro residues" evidence="2">
    <location>
        <begin position="335"/>
        <end position="344"/>
    </location>
</feature>
<proteinExistence type="predicted"/>
<dbReference type="GO" id="GO:0030866">
    <property type="term" value="P:cortical actin cytoskeleton organization"/>
    <property type="evidence" value="ECO:0007669"/>
    <property type="project" value="TreeGrafter"/>
</dbReference>
<feature type="compositionally biased region" description="Low complexity" evidence="2">
    <location>
        <begin position="772"/>
        <end position="781"/>
    </location>
</feature>
<dbReference type="Pfam" id="PF02181">
    <property type="entry name" value="FH2"/>
    <property type="match status" value="1"/>
</dbReference>
<protein>
    <recommendedName>
        <fullName evidence="3">FH2 domain-containing protein</fullName>
    </recommendedName>
</protein>
<feature type="non-terminal residue" evidence="4">
    <location>
        <position position="1"/>
    </location>
</feature>
<dbReference type="EMBL" id="CAUJNA010003405">
    <property type="protein sequence ID" value="CAJ1401207.1"/>
    <property type="molecule type" value="Genomic_DNA"/>
</dbReference>
<keyword evidence="5" id="KW-1185">Reference proteome</keyword>
<evidence type="ECO:0000256" key="2">
    <source>
        <dbReference type="SAM" id="MobiDB-lite"/>
    </source>
</evidence>
<dbReference type="SMART" id="SM00498">
    <property type="entry name" value="FH2"/>
    <property type="match status" value="1"/>
</dbReference>
<dbReference type="PANTHER" id="PTHR45920:SF7">
    <property type="entry name" value="FORMIN-G"/>
    <property type="match status" value="1"/>
</dbReference>
<accession>A0AA36J7T4</accession>
<reference evidence="4" key="1">
    <citation type="submission" date="2023-08" db="EMBL/GenBank/DDBJ databases">
        <authorList>
            <person name="Chen Y."/>
            <person name="Shah S."/>
            <person name="Dougan E. K."/>
            <person name="Thang M."/>
            <person name="Chan C."/>
        </authorList>
    </citation>
    <scope>NUCLEOTIDE SEQUENCE</scope>
</reference>
<feature type="domain" description="FH2" evidence="3">
    <location>
        <begin position="778"/>
        <end position="1226"/>
    </location>
</feature>
<dbReference type="PROSITE" id="PS51444">
    <property type="entry name" value="FH2"/>
    <property type="match status" value="1"/>
</dbReference>
<feature type="region of interest" description="Disordered" evidence="2">
    <location>
        <begin position="628"/>
        <end position="783"/>
    </location>
</feature>
<evidence type="ECO:0000259" key="3">
    <source>
        <dbReference type="PROSITE" id="PS51444"/>
    </source>
</evidence>
<organism evidence="4 5">
    <name type="scientific">Effrenium voratum</name>
    <dbReference type="NCBI Taxonomy" id="2562239"/>
    <lineage>
        <taxon>Eukaryota</taxon>
        <taxon>Sar</taxon>
        <taxon>Alveolata</taxon>
        <taxon>Dinophyceae</taxon>
        <taxon>Suessiales</taxon>
        <taxon>Symbiodiniaceae</taxon>
        <taxon>Effrenium</taxon>
    </lineage>
</organism>
<dbReference type="InterPro" id="IPR042201">
    <property type="entry name" value="FH2_Formin_sf"/>
</dbReference>
<dbReference type="InterPro" id="IPR015425">
    <property type="entry name" value="FH2_Formin"/>
</dbReference>